<evidence type="ECO:0000313" key="1">
    <source>
        <dbReference type="EMBL" id="MBP3963283.1"/>
    </source>
</evidence>
<protein>
    <recommendedName>
        <fullName evidence="3">Ferric siderophore reductase C-terminal domain-containing protein</fullName>
    </recommendedName>
</protein>
<accession>A0ABS5CDT7</accession>
<keyword evidence="2" id="KW-1185">Reference proteome</keyword>
<comment type="caution">
    <text evidence="1">The sequence shown here is derived from an EMBL/GenBank/DDBJ whole genome shotgun (WGS) entry which is preliminary data.</text>
</comment>
<evidence type="ECO:0008006" key="3">
    <source>
        <dbReference type="Google" id="ProtNLM"/>
    </source>
</evidence>
<organism evidence="1 2">
    <name type="scientific">Paenibacillus lignilyticus</name>
    <dbReference type="NCBI Taxonomy" id="1172615"/>
    <lineage>
        <taxon>Bacteria</taxon>
        <taxon>Bacillati</taxon>
        <taxon>Bacillota</taxon>
        <taxon>Bacilli</taxon>
        <taxon>Bacillales</taxon>
        <taxon>Paenibacillaceae</taxon>
        <taxon>Paenibacillus</taxon>
    </lineage>
</organism>
<proteinExistence type="predicted"/>
<name>A0ABS5CDT7_9BACL</name>
<evidence type="ECO:0000313" key="2">
    <source>
        <dbReference type="Proteomes" id="UP000673394"/>
    </source>
</evidence>
<dbReference type="Proteomes" id="UP000673394">
    <property type="component" value="Unassembled WGS sequence"/>
</dbReference>
<dbReference type="EMBL" id="JAGKSP010000003">
    <property type="protein sequence ID" value="MBP3963283.1"/>
    <property type="molecule type" value="Genomic_DNA"/>
</dbReference>
<dbReference type="RefSeq" id="WP_210658252.1">
    <property type="nucleotide sequence ID" value="NZ_JAGKSP010000003.1"/>
</dbReference>
<sequence length="267" mass="29967">MMNEPVIDFSQFDSYYIRVSPTGAATPSFEMPATDFSRVDAVKKAIEIASLTARATGPELAASFIGGSLFNLCKARLLLLSRYNILLDMSLDKLTFQMEDFGTYNMFGYKLHEVRYTVLPDDADRGELVRDALEADFRDVVGPILNALASAGNLKPAVIWMQFGSMLANMITTFEAKETHDAVRERFAHDCKVLTEQLEPGLFGSRRNPFAHKPRYVDSPYQLGGKTMIRSGCCMYHCREDGDMCYNCPKLTTSQREERYARIVGAS</sequence>
<reference evidence="1 2" key="1">
    <citation type="submission" date="2021-04" db="EMBL/GenBank/DDBJ databases">
        <title>Paenibacillus sp. DLE-14 whole genome sequence.</title>
        <authorList>
            <person name="Ham Y.J."/>
        </authorList>
    </citation>
    <scope>NUCLEOTIDE SEQUENCE [LARGE SCALE GENOMIC DNA]</scope>
    <source>
        <strain evidence="1 2">DLE-14</strain>
    </source>
</reference>
<gene>
    <name evidence="1" type="ORF">I8J30_11270</name>
</gene>